<gene>
    <name evidence="2" type="primary">BnaC06g02850D</name>
    <name evidence="2" type="ORF">GSBRNA2T00039066001</name>
</gene>
<protein>
    <submittedName>
        <fullName evidence="2">BnaC06g02850D protein</fullName>
    </submittedName>
</protein>
<reference evidence="2 3" key="1">
    <citation type="journal article" date="2014" name="Science">
        <title>Plant genetics. Early allopolyploid evolution in the post-Neolithic Brassica napus oilseed genome.</title>
        <authorList>
            <person name="Chalhoub B."/>
            <person name="Denoeud F."/>
            <person name="Liu S."/>
            <person name="Parkin I.A."/>
            <person name="Tang H."/>
            <person name="Wang X."/>
            <person name="Chiquet J."/>
            <person name="Belcram H."/>
            <person name="Tong C."/>
            <person name="Samans B."/>
            <person name="Correa M."/>
            <person name="Da Silva C."/>
            <person name="Just J."/>
            <person name="Falentin C."/>
            <person name="Koh C.S."/>
            <person name="Le Clainche I."/>
            <person name="Bernard M."/>
            <person name="Bento P."/>
            <person name="Noel B."/>
            <person name="Labadie K."/>
            <person name="Alberti A."/>
            <person name="Charles M."/>
            <person name="Arnaud D."/>
            <person name="Guo H."/>
            <person name="Daviaud C."/>
            <person name="Alamery S."/>
            <person name="Jabbari K."/>
            <person name="Zhao M."/>
            <person name="Edger P.P."/>
            <person name="Chelaifa H."/>
            <person name="Tack D."/>
            <person name="Lassalle G."/>
            <person name="Mestiri I."/>
            <person name="Schnel N."/>
            <person name="Le Paslier M.C."/>
            <person name="Fan G."/>
            <person name="Renault V."/>
            <person name="Bayer P.E."/>
            <person name="Golicz A.A."/>
            <person name="Manoli S."/>
            <person name="Lee T.H."/>
            <person name="Thi V.H."/>
            <person name="Chalabi S."/>
            <person name="Hu Q."/>
            <person name="Fan C."/>
            <person name="Tollenaere R."/>
            <person name="Lu Y."/>
            <person name="Battail C."/>
            <person name="Shen J."/>
            <person name="Sidebottom C.H."/>
            <person name="Wang X."/>
            <person name="Canaguier A."/>
            <person name="Chauveau A."/>
            <person name="Berard A."/>
            <person name="Deniot G."/>
            <person name="Guan M."/>
            <person name="Liu Z."/>
            <person name="Sun F."/>
            <person name="Lim Y.P."/>
            <person name="Lyons E."/>
            <person name="Town C.D."/>
            <person name="Bancroft I."/>
            <person name="Wang X."/>
            <person name="Meng J."/>
            <person name="Ma J."/>
            <person name="Pires J.C."/>
            <person name="King G.J."/>
            <person name="Brunel D."/>
            <person name="Delourme R."/>
            <person name="Renard M."/>
            <person name="Aury J.M."/>
            <person name="Adams K.L."/>
            <person name="Batley J."/>
            <person name="Snowdon R.J."/>
            <person name="Tost J."/>
            <person name="Edwards D."/>
            <person name="Zhou Y."/>
            <person name="Hua W."/>
            <person name="Sharpe A.G."/>
            <person name="Paterson A.H."/>
            <person name="Guan C."/>
            <person name="Wincker P."/>
        </authorList>
    </citation>
    <scope>NUCLEOTIDE SEQUENCE [LARGE SCALE GENOMIC DNA]</scope>
    <source>
        <strain evidence="3">cv. Darmor-bzh</strain>
    </source>
</reference>
<dbReference type="SMR" id="A0A078GSF3"/>
<organism evidence="2 3">
    <name type="scientific">Brassica napus</name>
    <name type="common">Rape</name>
    <dbReference type="NCBI Taxonomy" id="3708"/>
    <lineage>
        <taxon>Eukaryota</taxon>
        <taxon>Viridiplantae</taxon>
        <taxon>Streptophyta</taxon>
        <taxon>Embryophyta</taxon>
        <taxon>Tracheophyta</taxon>
        <taxon>Spermatophyta</taxon>
        <taxon>Magnoliopsida</taxon>
        <taxon>eudicotyledons</taxon>
        <taxon>Gunneridae</taxon>
        <taxon>Pentapetalae</taxon>
        <taxon>rosids</taxon>
        <taxon>malvids</taxon>
        <taxon>Brassicales</taxon>
        <taxon>Brassicaceae</taxon>
        <taxon>Brassiceae</taxon>
        <taxon>Brassica</taxon>
    </lineage>
</organism>
<evidence type="ECO:0000256" key="1">
    <source>
        <dbReference type="SAM" id="Coils"/>
    </source>
</evidence>
<dbReference type="PaxDb" id="3708-A0A078GSF3"/>
<dbReference type="STRING" id="3708.A0A078GSF3"/>
<dbReference type="Gramene" id="CDY28104">
    <property type="protein sequence ID" value="CDY28104"/>
    <property type="gene ID" value="GSBRNA2T00039066001"/>
</dbReference>
<dbReference type="PANTHER" id="PTHR31762:SF16">
    <property type="entry name" value="COILED-COIL PROTEIN"/>
    <property type="match status" value="1"/>
</dbReference>
<proteinExistence type="predicted"/>
<sequence>MFFFWFRYYGDLPLVRSRNKGYQREASAVRDELDMLQEENETVLDKVQCLSEARARELEKQRFSRGQYIHLLGWEKTGTNWKLK</sequence>
<accession>A0A078GSF3</accession>
<keyword evidence="1" id="KW-0175">Coiled coil</keyword>
<dbReference type="PANTHER" id="PTHR31762">
    <property type="entry name" value="FAS-BINDING FACTOR-LIKE PROTEIN"/>
    <property type="match status" value="1"/>
</dbReference>
<dbReference type="Proteomes" id="UP000028999">
    <property type="component" value="Unassembled WGS sequence"/>
</dbReference>
<dbReference type="GO" id="GO:0000911">
    <property type="term" value="P:cytokinesis by cell plate formation"/>
    <property type="evidence" value="ECO:0007669"/>
    <property type="project" value="InterPro"/>
</dbReference>
<dbReference type="InterPro" id="IPR040321">
    <property type="entry name" value="SCD2-like"/>
</dbReference>
<dbReference type="AlphaFoldDB" id="A0A078GSF3"/>
<dbReference type="EMBL" id="LK032214">
    <property type="protein sequence ID" value="CDY28104.1"/>
    <property type="molecule type" value="Genomic_DNA"/>
</dbReference>
<keyword evidence="3" id="KW-1185">Reference proteome</keyword>
<feature type="coiled-coil region" evidence="1">
    <location>
        <begin position="19"/>
        <end position="53"/>
    </location>
</feature>
<evidence type="ECO:0000313" key="2">
    <source>
        <dbReference type="EMBL" id="CDY28104.1"/>
    </source>
</evidence>
<evidence type="ECO:0000313" key="3">
    <source>
        <dbReference type="Proteomes" id="UP000028999"/>
    </source>
</evidence>
<name>A0A078GSF3_BRANA</name>